<gene>
    <name evidence="1" type="ORF">LNAOJCKE_4084</name>
</gene>
<proteinExistence type="predicted"/>
<keyword evidence="2" id="KW-1185">Reference proteome</keyword>
<dbReference type="Proteomes" id="UP001055039">
    <property type="component" value="Unassembled WGS sequence"/>
</dbReference>
<accession>A0ABQ4UM56</accession>
<sequence>MTVNNLVITSIIFAAGSKNGTFLMQTNANLAIAVGDSFARICPQTQDANLSGIDIAVRYQLPEAQGGGRSTCTV</sequence>
<dbReference type="EMBL" id="BPRC01000018">
    <property type="protein sequence ID" value="GJE66860.1"/>
    <property type="molecule type" value="Genomic_DNA"/>
</dbReference>
<dbReference type="RefSeq" id="WP_238226804.1">
    <property type="nucleotide sequence ID" value="NZ_BAAADH010000046.1"/>
</dbReference>
<name>A0ABQ4UM56_9HYPH</name>
<reference evidence="1" key="2">
    <citation type="submission" date="2021-08" db="EMBL/GenBank/DDBJ databases">
        <authorList>
            <person name="Tani A."/>
            <person name="Ola A."/>
            <person name="Ogura Y."/>
            <person name="Katsura K."/>
            <person name="Hayashi T."/>
        </authorList>
    </citation>
    <scope>NUCLEOTIDE SEQUENCE</scope>
    <source>
        <strain evidence="1">NBRC 15686</strain>
    </source>
</reference>
<protein>
    <submittedName>
        <fullName evidence="1">Uncharacterized protein</fullName>
    </submittedName>
</protein>
<organism evidence="1 2">
    <name type="scientific">Methylorubrum aminovorans</name>
    <dbReference type="NCBI Taxonomy" id="269069"/>
    <lineage>
        <taxon>Bacteria</taxon>
        <taxon>Pseudomonadati</taxon>
        <taxon>Pseudomonadota</taxon>
        <taxon>Alphaproteobacteria</taxon>
        <taxon>Hyphomicrobiales</taxon>
        <taxon>Methylobacteriaceae</taxon>
        <taxon>Methylorubrum</taxon>
    </lineage>
</organism>
<reference evidence="1" key="1">
    <citation type="journal article" date="2021" name="Front. Microbiol.">
        <title>Comprehensive Comparative Genomics and Phenotyping of Methylobacterium Species.</title>
        <authorList>
            <person name="Alessa O."/>
            <person name="Ogura Y."/>
            <person name="Fujitani Y."/>
            <person name="Takami H."/>
            <person name="Hayashi T."/>
            <person name="Sahin N."/>
            <person name="Tani A."/>
        </authorList>
    </citation>
    <scope>NUCLEOTIDE SEQUENCE</scope>
    <source>
        <strain evidence="1">NBRC 15686</strain>
    </source>
</reference>
<evidence type="ECO:0000313" key="1">
    <source>
        <dbReference type="EMBL" id="GJE66860.1"/>
    </source>
</evidence>
<evidence type="ECO:0000313" key="2">
    <source>
        <dbReference type="Proteomes" id="UP001055039"/>
    </source>
</evidence>
<comment type="caution">
    <text evidence="1">The sequence shown here is derived from an EMBL/GenBank/DDBJ whole genome shotgun (WGS) entry which is preliminary data.</text>
</comment>